<keyword evidence="4 6" id="KW-1133">Transmembrane helix</keyword>
<dbReference type="InterPro" id="IPR000620">
    <property type="entry name" value="EamA_dom"/>
</dbReference>
<feature type="transmembrane region" description="Helical" evidence="6">
    <location>
        <begin position="47"/>
        <end position="67"/>
    </location>
</feature>
<feature type="transmembrane region" description="Helical" evidence="6">
    <location>
        <begin position="110"/>
        <end position="129"/>
    </location>
</feature>
<proteinExistence type="inferred from homology"/>
<comment type="subcellular location">
    <subcellularLocation>
        <location evidence="1 6">Membrane</location>
        <topology evidence="1 6">Multi-pass membrane protein</topology>
    </subcellularLocation>
</comment>
<organism evidence="8 9">
    <name type="scientific">Stylosanthes scabra</name>
    <dbReference type="NCBI Taxonomy" id="79078"/>
    <lineage>
        <taxon>Eukaryota</taxon>
        <taxon>Viridiplantae</taxon>
        <taxon>Streptophyta</taxon>
        <taxon>Embryophyta</taxon>
        <taxon>Tracheophyta</taxon>
        <taxon>Spermatophyta</taxon>
        <taxon>Magnoliopsida</taxon>
        <taxon>eudicotyledons</taxon>
        <taxon>Gunneridae</taxon>
        <taxon>Pentapetalae</taxon>
        <taxon>rosids</taxon>
        <taxon>fabids</taxon>
        <taxon>Fabales</taxon>
        <taxon>Fabaceae</taxon>
        <taxon>Papilionoideae</taxon>
        <taxon>50 kb inversion clade</taxon>
        <taxon>dalbergioids sensu lato</taxon>
        <taxon>Dalbergieae</taxon>
        <taxon>Pterocarpus clade</taxon>
        <taxon>Stylosanthes</taxon>
    </lineage>
</organism>
<dbReference type="InterPro" id="IPR030184">
    <property type="entry name" value="WAT1-related"/>
</dbReference>
<evidence type="ECO:0000259" key="7">
    <source>
        <dbReference type="Pfam" id="PF00892"/>
    </source>
</evidence>
<feature type="transmembrane region" description="Helical" evidence="6">
    <location>
        <begin position="221"/>
        <end position="240"/>
    </location>
</feature>
<reference evidence="8 9" key="1">
    <citation type="journal article" date="2023" name="Plants (Basel)">
        <title>Bridging the Gap: Combining Genomics and Transcriptomics Approaches to Understand Stylosanthes scabra, an Orphan Legume from the Brazilian Caatinga.</title>
        <authorList>
            <person name="Ferreira-Neto J.R.C."/>
            <person name="da Silva M.D."/>
            <person name="Binneck E."/>
            <person name="de Melo N.F."/>
            <person name="da Silva R.H."/>
            <person name="de Melo A.L.T.M."/>
            <person name="Pandolfi V."/>
            <person name="Bustamante F.O."/>
            <person name="Brasileiro-Vidal A.C."/>
            <person name="Benko-Iseppon A.M."/>
        </authorList>
    </citation>
    <scope>NUCLEOTIDE SEQUENCE [LARGE SCALE GENOMIC DNA]</scope>
    <source>
        <tissue evidence="8">Leaves</tissue>
    </source>
</reference>
<dbReference type="InterPro" id="IPR037185">
    <property type="entry name" value="EmrE-like"/>
</dbReference>
<feature type="domain" description="EamA" evidence="7">
    <location>
        <begin position="191"/>
        <end position="330"/>
    </location>
</feature>
<keyword evidence="3 6" id="KW-0812">Transmembrane</keyword>
<sequence>MMMMMQGGRLMEETAVIGGLIGVQFMTAGNAVLMSFVMSLGLKSLTLVTFMSFSTFLLLSPLAFYSERSMWPKKLSFKLILKLILLSFGGTTFQAFMLKGMKLTSPAMGTAMPNIAPGLIFLIAWIFQLEKVNTKSTYSRVKIVGTILCVVGAFAMSIMQSMSTNIQPTSSLQYLSNPTADDVVFDKNKILGCIYLLLAVSSLSSALVFQAFIYRDFPAPISLCVITSFIGTFMTAAFQYLEEHEIQFGLDVLSARDLIFYYLLEGAINGVCISYSNWAIKKKGPVLVSMFSPIGTVCSAIFSVLTIGVSLNVGSYGGMFIMFTGLYFFLWAKGKEEETETEGSGKQGGYDVEKPLLA</sequence>
<dbReference type="Proteomes" id="UP001341840">
    <property type="component" value="Unassembled WGS sequence"/>
</dbReference>
<feature type="transmembrane region" description="Helical" evidence="6">
    <location>
        <begin position="79"/>
        <end position="98"/>
    </location>
</feature>
<keyword evidence="5 6" id="KW-0472">Membrane</keyword>
<feature type="transmembrane region" description="Helical" evidence="6">
    <location>
        <begin position="141"/>
        <end position="162"/>
    </location>
</feature>
<name>A0ABU6RCI2_9FABA</name>
<gene>
    <name evidence="8" type="ORF">PIB30_030547</name>
</gene>
<feature type="transmembrane region" description="Helical" evidence="6">
    <location>
        <begin position="260"/>
        <end position="280"/>
    </location>
</feature>
<evidence type="ECO:0000256" key="3">
    <source>
        <dbReference type="ARBA" id="ARBA00022692"/>
    </source>
</evidence>
<feature type="transmembrane region" description="Helical" evidence="6">
    <location>
        <begin position="313"/>
        <end position="332"/>
    </location>
</feature>
<dbReference type="SUPFAM" id="SSF103481">
    <property type="entry name" value="Multidrug resistance efflux transporter EmrE"/>
    <property type="match status" value="2"/>
</dbReference>
<evidence type="ECO:0000256" key="5">
    <source>
        <dbReference type="ARBA" id="ARBA00023136"/>
    </source>
</evidence>
<evidence type="ECO:0000256" key="2">
    <source>
        <dbReference type="ARBA" id="ARBA00007635"/>
    </source>
</evidence>
<feature type="transmembrane region" description="Helical" evidence="6">
    <location>
        <begin position="287"/>
        <end position="307"/>
    </location>
</feature>
<evidence type="ECO:0000256" key="1">
    <source>
        <dbReference type="ARBA" id="ARBA00004141"/>
    </source>
</evidence>
<dbReference type="EMBL" id="JASCZI010030336">
    <property type="protein sequence ID" value="MED6121478.1"/>
    <property type="molecule type" value="Genomic_DNA"/>
</dbReference>
<evidence type="ECO:0000313" key="8">
    <source>
        <dbReference type="EMBL" id="MED6121478.1"/>
    </source>
</evidence>
<dbReference type="Pfam" id="PF00892">
    <property type="entry name" value="EamA"/>
    <property type="match status" value="1"/>
</dbReference>
<keyword evidence="9" id="KW-1185">Reference proteome</keyword>
<evidence type="ECO:0000313" key="9">
    <source>
        <dbReference type="Proteomes" id="UP001341840"/>
    </source>
</evidence>
<comment type="caution">
    <text evidence="8">The sequence shown here is derived from an EMBL/GenBank/DDBJ whole genome shotgun (WGS) entry which is preliminary data.</text>
</comment>
<dbReference type="PANTHER" id="PTHR31218">
    <property type="entry name" value="WAT1-RELATED PROTEIN"/>
    <property type="match status" value="1"/>
</dbReference>
<accession>A0ABU6RCI2</accession>
<evidence type="ECO:0000256" key="6">
    <source>
        <dbReference type="RuleBase" id="RU363077"/>
    </source>
</evidence>
<evidence type="ECO:0000256" key="4">
    <source>
        <dbReference type="ARBA" id="ARBA00022989"/>
    </source>
</evidence>
<protein>
    <recommendedName>
        <fullName evidence="6">WAT1-related protein</fullName>
    </recommendedName>
</protein>
<feature type="transmembrane region" description="Helical" evidence="6">
    <location>
        <begin position="194"/>
        <end position="214"/>
    </location>
</feature>
<comment type="similarity">
    <text evidence="2 6">Belongs to the drug/metabolite transporter (DMT) superfamily. Plant drug/metabolite exporter (P-DME) (TC 2.A.7.4) family.</text>
</comment>